<sequence length="260" mass="27961">MGTLRRGNGSSGAVEGQPDSPRLSQERAPAAVWEAARMEQLLVWNDASAQEQARLLAPHSIAPERNVLGEGKLVRKNSQFNRTEQAYAMARQKSAAPLIKRASEIEVQVGAAGATGANPMAAGLLQKIKTHIPRADADSFAEPARQRTVRTQGSWIKPHGERRPGPSEHVTRAQELVQETGLPGSQSLNSHQTSEGTYEEDLPNEADFDFESLEVLLSPGSLARAAKVDQRKSNRGDAHSPTSSLTSLAVDIEGSSDSDK</sequence>
<gene>
    <name evidence="2" type="ORF">FVE85_8088</name>
</gene>
<feature type="compositionally biased region" description="Basic and acidic residues" evidence="1">
    <location>
        <begin position="226"/>
        <end position="238"/>
    </location>
</feature>
<feature type="region of interest" description="Disordered" evidence="1">
    <location>
        <begin position="139"/>
        <end position="205"/>
    </location>
</feature>
<organism evidence="2 3">
    <name type="scientific">Porphyridium purpureum</name>
    <name type="common">Red alga</name>
    <name type="synonym">Porphyridium cruentum</name>
    <dbReference type="NCBI Taxonomy" id="35688"/>
    <lineage>
        <taxon>Eukaryota</taxon>
        <taxon>Rhodophyta</taxon>
        <taxon>Bangiophyceae</taxon>
        <taxon>Porphyridiales</taxon>
        <taxon>Porphyridiaceae</taxon>
        <taxon>Porphyridium</taxon>
    </lineage>
</organism>
<feature type="region of interest" description="Disordered" evidence="1">
    <location>
        <begin position="1"/>
        <end position="28"/>
    </location>
</feature>
<accession>A0A5J4YM72</accession>
<comment type="caution">
    <text evidence="2">The sequence shown here is derived from an EMBL/GenBank/DDBJ whole genome shotgun (WGS) entry which is preliminary data.</text>
</comment>
<evidence type="ECO:0000313" key="3">
    <source>
        <dbReference type="Proteomes" id="UP000324585"/>
    </source>
</evidence>
<feature type="compositionally biased region" description="Basic and acidic residues" evidence="1">
    <location>
        <begin position="158"/>
        <end position="172"/>
    </location>
</feature>
<dbReference type="Proteomes" id="UP000324585">
    <property type="component" value="Unassembled WGS sequence"/>
</dbReference>
<feature type="compositionally biased region" description="Polar residues" evidence="1">
    <location>
        <begin position="183"/>
        <end position="196"/>
    </location>
</feature>
<evidence type="ECO:0000256" key="1">
    <source>
        <dbReference type="SAM" id="MobiDB-lite"/>
    </source>
</evidence>
<dbReference type="EMBL" id="VRMN01000009">
    <property type="protein sequence ID" value="KAA8492581.1"/>
    <property type="molecule type" value="Genomic_DNA"/>
</dbReference>
<evidence type="ECO:0000313" key="2">
    <source>
        <dbReference type="EMBL" id="KAA8492581.1"/>
    </source>
</evidence>
<proteinExistence type="predicted"/>
<reference evidence="3" key="1">
    <citation type="journal article" date="2019" name="Nat. Commun.">
        <title>Expansion of phycobilisome linker gene families in mesophilic red algae.</title>
        <authorList>
            <person name="Lee J."/>
            <person name="Kim D."/>
            <person name="Bhattacharya D."/>
            <person name="Yoon H.S."/>
        </authorList>
    </citation>
    <scope>NUCLEOTIDE SEQUENCE [LARGE SCALE GENOMIC DNA]</scope>
    <source>
        <strain evidence="3">CCMP 1328</strain>
    </source>
</reference>
<feature type="region of interest" description="Disordered" evidence="1">
    <location>
        <begin position="224"/>
        <end position="260"/>
    </location>
</feature>
<protein>
    <submittedName>
        <fullName evidence="2">Uncharacterized protein</fullName>
    </submittedName>
</protein>
<dbReference type="AlphaFoldDB" id="A0A5J4YM72"/>
<name>A0A5J4YM72_PORPP</name>
<keyword evidence="3" id="KW-1185">Reference proteome</keyword>